<dbReference type="PANTHER" id="PTHR30363:SF56">
    <property type="entry name" value="TRANSCRIPTIONAL REGULATOR, DEOR FAMILY"/>
    <property type="match status" value="1"/>
</dbReference>
<gene>
    <name evidence="5" type="ORF">BpJC7_28580</name>
</gene>
<dbReference type="GO" id="GO:0003700">
    <property type="term" value="F:DNA-binding transcription factor activity"/>
    <property type="evidence" value="ECO:0007669"/>
    <property type="project" value="InterPro"/>
</dbReference>
<dbReference type="InterPro" id="IPR037171">
    <property type="entry name" value="NagB/RpiA_transferase-like"/>
</dbReference>
<sequence length="252" mass="28282">MLAEERHQIILRYLQKKHIVKVQDLVNLLNASESTVRRDLQDLEAMNLLRRVHGGASLLQRRSEEPDMDTKTLKNVQQKRIIAQLAAKMVKDNDCIYLDAGTTTLEMISYIEARNVIVVTNGLPHVEALVEKGILSYLLGGMMKRTTRAVIGSVAMQTLNGFRFDKAFLGANGVDPEMGFTTPDPEEALIKRRAKELSEQSFVLADSSKFQEVAFCKMFDISEAAIITEELPDAVKSTILNKTKVITREDSE</sequence>
<dbReference type="EMBL" id="BKZQ01000054">
    <property type="protein sequence ID" value="GER71555.1"/>
    <property type="molecule type" value="Genomic_DNA"/>
</dbReference>
<dbReference type="SMART" id="SM00420">
    <property type="entry name" value="HTH_DEOR"/>
    <property type="match status" value="1"/>
</dbReference>
<dbReference type="SUPFAM" id="SSF100950">
    <property type="entry name" value="NagB/RpiA/CoA transferase-like"/>
    <property type="match status" value="1"/>
</dbReference>
<evidence type="ECO:0000313" key="5">
    <source>
        <dbReference type="EMBL" id="GER71555.1"/>
    </source>
</evidence>
<evidence type="ECO:0000256" key="2">
    <source>
        <dbReference type="ARBA" id="ARBA00023125"/>
    </source>
</evidence>
<evidence type="ECO:0000256" key="3">
    <source>
        <dbReference type="ARBA" id="ARBA00023163"/>
    </source>
</evidence>
<dbReference type="InterPro" id="IPR001034">
    <property type="entry name" value="DeoR_HTH"/>
</dbReference>
<dbReference type="InterPro" id="IPR018356">
    <property type="entry name" value="Tscrpt_reg_HTH_DeoR_CS"/>
</dbReference>
<keyword evidence="1" id="KW-0805">Transcription regulation</keyword>
<name>A0A5J4JLH9_9BACI</name>
<dbReference type="Gene3D" id="1.10.10.10">
    <property type="entry name" value="Winged helix-like DNA-binding domain superfamily/Winged helix DNA-binding domain"/>
    <property type="match status" value="1"/>
</dbReference>
<dbReference type="InterPro" id="IPR036390">
    <property type="entry name" value="WH_DNA-bd_sf"/>
</dbReference>
<feature type="domain" description="HTH deoR-type" evidence="4">
    <location>
        <begin position="3"/>
        <end position="58"/>
    </location>
</feature>
<dbReference type="PROSITE" id="PS00894">
    <property type="entry name" value="HTH_DEOR_1"/>
    <property type="match status" value="1"/>
</dbReference>
<organism evidence="5 6">
    <name type="scientific">Weizmannia acidilactici</name>
    <dbReference type="NCBI Taxonomy" id="2607726"/>
    <lineage>
        <taxon>Bacteria</taxon>
        <taxon>Bacillati</taxon>
        <taxon>Bacillota</taxon>
        <taxon>Bacilli</taxon>
        <taxon>Bacillales</taxon>
        <taxon>Bacillaceae</taxon>
        <taxon>Heyndrickxia</taxon>
    </lineage>
</organism>
<dbReference type="PROSITE" id="PS51000">
    <property type="entry name" value="HTH_DEOR_2"/>
    <property type="match status" value="1"/>
</dbReference>
<keyword evidence="2" id="KW-0238">DNA-binding</keyword>
<dbReference type="Pfam" id="PF00455">
    <property type="entry name" value="DeoRC"/>
    <property type="match status" value="1"/>
</dbReference>
<dbReference type="AlphaFoldDB" id="A0A5J4JLH9"/>
<evidence type="ECO:0000256" key="1">
    <source>
        <dbReference type="ARBA" id="ARBA00023015"/>
    </source>
</evidence>
<accession>A0A5J4JLH9</accession>
<dbReference type="GO" id="GO:0003677">
    <property type="term" value="F:DNA binding"/>
    <property type="evidence" value="ECO:0007669"/>
    <property type="project" value="UniProtKB-KW"/>
</dbReference>
<reference evidence="5 6" key="1">
    <citation type="submission" date="2019-09" db="EMBL/GenBank/DDBJ databases">
        <title>Draft genome sequence of Bacillus sp. JC-7.</title>
        <authorList>
            <person name="Tanaka N."/>
            <person name="Shiwa Y."/>
            <person name="Fujita N."/>
            <person name="Tanasupawat S."/>
        </authorList>
    </citation>
    <scope>NUCLEOTIDE SEQUENCE [LARGE SCALE GENOMIC DNA]</scope>
    <source>
        <strain evidence="5 6">JC-7</strain>
    </source>
</reference>
<evidence type="ECO:0000259" key="4">
    <source>
        <dbReference type="PROSITE" id="PS51000"/>
    </source>
</evidence>
<comment type="caution">
    <text evidence="5">The sequence shown here is derived from an EMBL/GenBank/DDBJ whole genome shotgun (WGS) entry which is preliminary data.</text>
</comment>
<keyword evidence="6" id="KW-1185">Reference proteome</keyword>
<dbReference type="RefSeq" id="WP_151680838.1">
    <property type="nucleotide sequence ID" value="NZ_BKZP01000028.1"/>
</dbReference>
<dbReference type="PRINTS" id="PR00037">
    <property type="entry name" value="HTHLACR"/>
</dbReference>
<dbReference type="InterPro" id="IPR036388">
    <property type="entry name" value="WH-like_DNA-bd_sf"/>
</dbReference>
<keyword evidence="3" id="KW-0804">Transcription</keyword>
<dbReference type="SMART" id="SM01134">
    <property type="entry name" value="DeoRC"/>
    <property type="match status" value="1"/>
</dbReference>
<protein>
    <submittedName>
        <fullName evidence="5">DeoR family transcriptional regulator</fullName>
    </submittedName>
</protein>
<dbReference type="InterPro" id="IPR014036">
    <property type="entry name" value="DeoR-like_C"/>
</dbReference>
<dbReference type="InterPro" id="IPR050313">
    <property type="entry name" value="Carb_Metab_HTH_regulators"/>
</dbReference>
<dbReference type="Pfam" id="PF08220">
    <property type="entry name" value="HTH_DeoR"/>
    <property type="match status" value="1"/>
</dbReference>
<dbReference type="Gene3D" id="3.40.50.1360">
    <property type="match status" value="1"/>
</dbReference>
<dbReference type="Proteomes" id="UP000391919">
    <property type="component" value="Unassembled WGS sequence"/>
</dbReference>
<dbReference type="SUPFAM" id="SSF46785">
    <property type="entry name" value="Winged helix' DNA-binding domain"/>
    <property type="match status" value="1"/>
</dbReference>
<evidence type="ECO:0000313" key="6">
    <source>
        <dbReference type="Proteomes" id="UP000391919"/>
    </source>
</evidence>
<proteinExistence type="predicted"/>
<dbReference type="PANTHER" id="PTHR30363">
    <property type="entry name" value="HTH-TYPE TRANSCRIPTIONAL REGULATOR SRLR-RELATED"/>
    <property type="match status" value="1"/>
</dbReference>